<evidence type="ECO:0000256" key="4">
    <source>
        <dbReference type="ARBA" id="ARBA00022692"/>
    </source>
</evidence>
<evidence type="ECO:0000313" key="15">
    <source>
        <dbReference type="Proteomes" id="UP000470771"/>
    </source>
</evidence>
<evidence type="ECO:0000256" key="3">
    <source>
        <dbReference type="ARBA" id="ARBA00022679"/>
    </source>
</evidence>
<evidence type="ECO:0000256" key="11">
    <source>
        <dbReference type="ARBA" id="ARBA00023667"/>
    </source>
</evidence>
<sequence length="186" mass="22247">MIRKILLSIASLFLAWQSINLIRQIEFFSTDNLFLTFLLAWVITLFVTGVFAFLVFAYPIENSLSNSYYSIRQPLLLKKWCNWLKIDYFRQALLMTLWKSKKQQSKYFNGRTDGLQQLNQQTKKSEWGHLFPFIIISFIIIYLIGLQLFRLSLFVLILNIVGNLYPILLQRHHRMRIQQLDSRYNQ</sequence>
<name>A0A6N9NME8_9FLAO</name>
<evidence type="ECO:0000256" key="6">
    <source>
        <dbReference type="ARBA" id="ARBA00022989"/>
    </source>
</evidence>
<keyword evidence="5" id="KW-0732">Signal</keyword>
<keyword evidence="7 13" id="KW-0472">Membrane</keyword>
<comment type="caution">
    <text evidence="14">The sequence shown here is derived from an EMBL/GenBank/DDBJ whole genome shotgun (WGS) entry which is preliminary data.</text>
</comment>
<dbReference type="Proteomes" id="UP000470771">
    <property type="component" value="Unassembled WGS sequence"/>
</dbReference>
<feature type="transmembrane region" description="Helical" evidence="13">
    <location>
        <begin position="127"/>
        <end position="145"/>
    </location>
</feature>
<evidence type="ECO:0000256" key="9">
    <source>
        <dbReference type="ARBA" id="ARBA00023588"/>
    </source>
</evidence>
<evidence type="ECO:0000313" key="14">
    <source>
        <dbReference type="EMBL" id="NBG67143.1"/>
    </source>
</evidence>
<keyword evidence="15" id="KW-1185">Reference proteome</keyword>
<evidence type="ECO:0000256" key="12">
    <source>
        <dbReference type="ARBA" id="ARBA00025324"/>
    </source>
</evidence>
<protein>
    <recommendedName>
        <fullName evidence="11">Glycosyl-4,4'-diaponeurosporenoate acyltransferase</fullName>
    </recommendedName>
</protein>
<comment type="pathway">
    <text evidence="9">Carotenoid biosynthesis; staphyloxanthin biosynthesis; staphyloxanthin from farnesyl diphosphate: step 5/5.</text>
</comment>
<comment type="function">
    <text evidence="12">Catalyzes the acylation of glycosyl-4,4'-diaponeurosporenoate, i.e. the esterification of glucose at the C6'' position with the carboxyl group of the C(15) fatty acid 12-methyltetradecanoic acid, to yield staphyloxanthin. This is the last step in the biosynthesis of this orange pigment, present in most staphylococci strains.</text>
</comment>
<keyword evidence="8" id="KW-0012">Acyltransferase</keyword>
<dbReference type="Pfam" id="PF18927">
    <property type="entry name" value="CrtO"/>
    <property type="match status" value="1"/>
</dbReference>
<evidence type="ECO:0000256" key="8">
    <source>
        <dbReference type="ARBA" id="ARBA00023315"/>
    </source>
</evidence>
<evidence type="ECO:0000256" key="1">
    <source>
        <dbReference type="ARBA" id="ARBA00004162"/>
    </source>
</evidence>
<comment type="subcellular location">
    <subcellularLocation>
        <location evidence="1">Cell membrane</location>
        <topology evidence="1">Single-pass membrane protein</topology>
    </subcellularLocation>
</comment>
<proteinExistence type="inferred from homology"/>
<dbReference type="GO" id="GO:0005886">
    <property type="term" value="C:plasma membrane"/>
    <property type="evidence" value="ECO:0007669"/>
    <property type="project" value="UniProtKB-SubCell"/>
</dbReference>
<feature type="transmembrane region" description="Helical" evidence="13">
    <location>
        <begin position="34"/>
        <end position="58"/>
    </location>
</feature>
<comment type="similarity">
    <text evidence="10">Belongs to the acyltransferase CrtO family.</text>
</comment>
<evidence type="ECO:0000256" key="10">
    <source>
        <dbReference type="ARBA" id="ARBA00023603"/>
    </source>
</evidence>
<evidence type="ECO:0000256" key="13">
    <source>
        <dbReference type="SAM" id="Phobius"/>
    </source>
</evidence>
<evidence type="ECO:0000256" key="7">
    <source>
        <dbReference type="ARBA" id="ARBA00023136"/>
    </source>
</evidence>
<accession>A0A6N9NME8</accession>
<dbReference type="AlphaFoldDB" id="A0A6N9NME8"/>
<evidence type="ECO:0000256" key="5">
    <source>
        <dbReference type="ARBA" id="ARBA00022729"/>
    </source>
</evidence>
<dbReference type="EMBL" id="WWNE01000012">
    <property type="protein sequence ID" value="NBG67143.1"/>
    <property type="molecule type" value="Genomic_DNA"/>
</dbReference>
<gene>
    <name evidence="14" type="ORF">GQN54_13520</name>
</gene>
<keyword evidence="3" id="KW-0808">Transferase</keyword>
<dbReference type="GO" id="GO:0016746">
    <property type="term" value="F:acyltransferase activity"/>
    <property type="evidence" value="ECO:0007669"/>
    <property type="project" value="UniProtKB-KW"/>
</dbReference>
<organism evidence="14 15">
    <name type="scientific">Acidiluteibacter ferrifornacis</name>
    <dbReference type="NCBI Taxonomy" id="2692424"/>
    <lineage>
        <taxon>Bacteria</taxon>
        <taxon>Pseudomonadati</taxon>
        <taxon>Bacteroidota</taxon>
        <taxon>Flavobacteriia</taxon>
        <taxon>Flavobacteriales</taxon>
        <taxon>Cryomorphaceae</taxon>
        <taxon>Acidiluteibacter</taxon>
    </lineage>
</organism>
<keyword evidence="2" id="KW-1003">Cell membrane</keyword>
<dbReference type="RefSeq" id="WP_160634088.1">
    <property type="nucleotide sequence ID" value="NZ_WWNE01000012.1"/>
</dbReference>
<keyword evidence="4 13" id="KW-0812">Transmembrane</keyword>
<evidence type="ECO:0000256" key="2">
    <source>
        <dbReference type="ARBA" id="ARBA00022475"/>
    </source>
</evidence>
<dbReference type="UniPathway" id="UPA00029">
    <property type="reaction ID" value="UER00560"/>
</dbReference>
<keyword evidence="6 13" id="KW-1133">Transmembrane helix</keyword>
<dbReference type="InterPro" id="IPR044021">
    <property type="entry name" value="CrtO"/>
</dbReference>
<feature type="transmembrane region" description="Helical" evidence="13">
    <location>
        <begin position="151"/>
        <end position="169"/>
    </location>
</feature>
<reference evidence="14 15" key="1">
    <citation type="submission" date="2019-12" db="EMBL/GenBank/DDBJ databases">
        <authorList>
            <person name="Zhao J."/>
        </authorList>
    </citation>
    <scope>NUCLEOTIDE SEQUENCE [LARGE SCALE GENOMIC DNA]</scope>
    <source>
        <strain evidence="14 15">S-15</strain>
    </source>
</reference>